<feature type="domain" description="N-acetyltransferase" evidence="10">
    <location>
        <begin position="10"/>
        <end position="158"/>
    </location>
</feature>
<evidence type="ECO:0000256" key="2">
    <source>
        <dbReference type="ARBA" id="ARBA00012888"/>
    </source>
</evidence>
<accession>F1YSC7</accession>
<dbReference type="CDD" id="cd04301">
    <property type="entry name" value="NAT_SF"/>
    <property type="match status" value="1"/>
</dbReference>
<dbReference type="NCBIfam" id="NF043067">
    <property type="entry name" value="AAC_6p_group_E"/>
    <property type="match status" value="1"/>
</dbReference>
<dbReference type="PIRSF" id="PIRSF000452">
    <property type="entry name" value="6-N-acetyltransf"/>
    <property type="match status" value="1"/>
</dbReference>
<dbReference type="Gene3D" id="3.40.630.30">
    <property type="match status" value="1"/>
</dbReference>
<keyword evidence="6 9" id="KW-0012">Acyltransferase</keyword>
<keyword evidence="5 9" id="KW-0046">Antibiotic resistance</keyword>
<gene>
    <name evidence="11" type="primary">aacA7</name>
    <name evidence="11" type="ORF">APO_0818</name>
</gene>
<evidence type="ECO:0000313" key="11">
    <source>
        <dbReference type="EMBL" id="EGE48260.1"/>
    </source>
</evidence>
<dbReference type="InterPro" id="IPR050832">
    <property type="entry name" value="Bact_Acetyltransf"/>
</dbReference>
<evidence type="ECO:0000256" key="6">
    <source>
        <dbReference type="ARBA" id="ARBA00023315"/>
    </source>
</evidence>
<dbReference type="SUPFAM" id="SSF55729">
    <property type="entry name" value="Acyl-CoA N-acyltransferases (Nat)"/>
    <property type="match status" value="1"/>
</dbReference>
<dbReference type="AlphaFoldDB" id="F1YSC7"/>
<evidence type="ECO:0000256" key="1">
    <source>
        <dbReference type="ARBA" id="ARBA00011738"/>
    </source>
</evidence>
<evidence type="ECO:0000256" key="4">
    <source>
        <dbReference type="ARBA" id="ARBA00022679"/>
    </source>
</evidence>
<dbReference type="Proteomes" id="UP000018454">
    <property type="component" value="Unassembled WGS sequence"/>
</dbReference>
<dbReference type="PANTHER" id="PTHR43877">
    <property type="entry name" value="AMINOALKYLPHOSPHONATE N-ACETYLTRANSFERASE-RELATED-RELATED"/>
    <property type="match status" value="1"/>
</dbReference>
<keyword evidence="4 9" id="KW-0808">Transferase</keyword>
<organism evidence="11 12">
    <name type="scientific">Acetobacter pomorum DM001</name>
    <dbReference type="NCBI Taxonomy" id="945681"/>
    <lineage>
        <taxon>Bacteria</taxon>
        <taxon>Pseudomonadati</taxon>
        <taxon>Pseudomonadota</taxon>
        <taxon>Alphaproteobacteria</taxon>
        <taxon>Acetobacterales</taxon>
        <taxon>Acetobacteraceae</taxon>
        <taxon>Acetobacter</taxon>
    </lineage>
</organism>
<dbReference type="GO" id="GO:0046677">
    <property type="term" value="P:response to antibiotic"/>
    <property type="evidence" value="ECO:0007669"/>
    <property type="project" value="UniProtKB-KW"/>
</dbReference>
<comment type="function">
    <text evidence="9">Catalyzes the transfer of an acetyl group from acetyl-CoA to the 6'-amino group of aminoglycoside molecules conferring resistance to antibiotics containing the purpurosamine ring.</text>
</comment>
<comment type="subunit">
    <text evidence="1 9">Homodimer.</text>
</comment>
<dbReference type="EMBL" id="AEUP01000021">
    <property type="protein sequence ID" value="EGE48260.1"/>
    <property type="molecule type" value="Genomic_DNA"/>
</dbReference>
<comment type="caution">
    <text evidence="11">The sequence shown here is derived from an EMBL/GenBank/DDBJ whole genome shotgun (WGS) entry which is preliminary data.</text>
</comment>
<dbReference type="InterPro" id="IPR024170">
    <property type="entry name" value="Aminoglycoside_N6-AcTrfrase"/>
</dbReference>
<evidence type="ECO:0000313" key="12">
    <source>
        <dbReference type="Proteomes" id="UP000018454"/>
    </source>
</evidence>
<evidence type="ECO:0000256" key="5">
    <source>
        <dbReference type="ARBA" id="ARBA00023251"/>
    </source>
</evidence>
<comment type="catalytic activity">
    <reaction evidence="8 9">
        <text>kanamycin B + acetyl-CoA = N(6')-acetylkanamycin B + CoA + H(+)</text>
        <dbReference type="Rhea" id="RHEA:16449"/>
        <dbReference type="ChEBI" id="CHEBI:15378"/>
        <dbReference type="ChEBI" id="CHEBI:57287"/>
        <dbReference type="ChEBI" id="CHEBI:57288"/>
        <dbReference type="ChEBI" id="CHEBI:58390"/>
        <dbReference type="ChEBI" id="CHEBI:58549"/>
        <dbReference type="EC" id="2.3.1.82"/>
    </reaction>
</comment>
<dbReference type="PROSITE" id="PS51186">
    <property type="entry name" value="GNAT"/>
    <property type="match status" value="1"/>
</dbReference>
<dbReference type="Pfam" id="PF00583">
    <property type="entry name" value="Acetyltransf_1"/>
    <property type="match status" value="1"/>
</dbReference>
<evidence type="ECO:0000256" key="9">
    <source>
        <dbReference type="PIRNR" id="PIRNR000452"/>
    </source>
</evidence>
<sequence length="158" mass="17711">MTMFQDGGFLLFRRATLADVPVYARLRRELWNDDTLADHEQQIIDLLQKPETQSLILLAFSTNAACCGFAEASMRYDYVNGCTSSPVAFLEGIYVVPAERQRGVARGLVEQITHWARQNGCTELASDAELTNTDSLAMHRALGFDETERVIFFSKGLI</sequence>
<dbReference type="InterPro" id="IPR016181">
    <property type="entry name" value="Acyl_CoA_acyltransferase"/>
</dbReference>
<proteinExistence type="predicted"/>
<reference evidence="11 12" key="1">
    <citation type="journal article" date="2011" name="Science">
        <title>Drosophila microbiome modulates host developmental and metabolic homeostasis via insulin signaling.</title>
        <authorList>
            <person name="Shin S.C."/>
            <person name="Kim S.H."/>
            <person name="You H."/>
            <person name="Kim B."/>
            <person name="Kim A.C."/>
            <person name="Lee K.A."/>
            <person name="Yoon J.H."/>
            <person name="Ryu J.H."/>
            <person name="Lee W.J."/>
        </authorList>
    </citation>
    <scope>NUCLEOTIDE SEQUENCE [LARGE SCALE GENOMIC DNA]</scope>
    <source>
        <strain evidence="11 12">DM001</strain>
    </source>
</reference>
<evidence type="ECO:0000256" key="8">
    <source>
        <dbReference type="ARBA" id="ARBA00048923"/>
    </source>
</evidence>
<dbReference type="InterPro" id="IPR000182">
    <property type="entry name" value="GNAT_dom"/>
</dbReference>
<dbReference type="GO" id="GO:0047663">
    <property type="term" value="F:aminoglycoside 6'-N-acetyltransferase activity"/>
    <property type="evidence" value="ECO:0007669"/>
    <property type="project" value="UniProtKB-EC"/>
</dbReference>
<dbReference type="EC" id="2.3.1.82" evidence="2 9"/>
<evidence type="ECO:0000256" key="7">
    <source>
        <dbReference type="ARBA" id="ARBA00029660"/>
    </source>
</evidence>
<name>F1YSC7_9PROT</name>
<evidence type="ECO:0000259" key="10">
    <source>
        <dbReference type="PROSITE" id="PS51186"/>
    </source>
</evidence>
<protein>
    <recommendedName>
        <fullName evidence="3 9">Aminoglycoside N(6')-acetyltransferase type 1</fullName>
        <ecNumber evidence="2 9">2.3.1.82</ecNumber>
    </recommendedName>
    <alternativeName>
        <fullName evidence="7 9">Aminoglycoside resistance protein</fullName>
    </alternativeName>
</protein>
<evidence type="ECO:0000256" key="3">
    <source>
        <dbReference type="ARBA" id="ARBA00017677"/>
    </source>
</evidence>
<dbReference type="PANTHER" id="PTHR43877:SF8">
    <property type="entry name" value="N-ACETYLGLUTAMATE SYNTHASE-RELATED"/>
    <property type="match status" value="1"/>
</dbReference>